<evidence type="ECO:0000313" key="5">
    <source>
        <dbReference type="Proteomes" id="UP000199225"/>
    </source>
</evidence>
<sequence>MDDFLKRAVELSKQNVDEGGHPFGAVLVKDGEIVSEGVNELHIHYDASSHAEMLAVRRAQEKLETHDLSGCTMYASGEPCPMCYTVMQFAGMQDVYFAETVEEAYDVGLTKGKEIYEELKKPKEERVFQMKYRPLEGESSMERFRKRNS</sequence>
<evidence type="ECO:0000256" key="1">
    <source>
        <dbReference type="ARBA" id="ARBA00022723"/>
    </source>
</evidence>
<protein>
    <submittedName>
        <fullName evidence="4">tRNA(Arg) A34 adenosine deaminase TadA</fullName>
    </submittedName>
</protein>
<keyword evidence="5" id="KW-1185">Reference proteome</keyword>
<feature type="domain" description="CMP/dCMP-type deaminase" evidence="3">
    <location>
        <begin position="1"/>
        <end position="108"/>
    </location>
</feature>
<dbReference type="RefSeq" id="WP_093192262.1">
    <property type="nucleotide sequence ID" value="NZ_FNEV01000002.1"/>
</dbReference>
<dbReference type="GO" id="GO:0047974">
    <property type="term" value="F:guanosine deaminase activity"/>
    <property type="evidence" value="ECO:0007669"/>
    <property type="project" value="TreeGrafter"/>
</dbReference>
<keyword evidence="1" id="KW-0479">Metal-binding</keyword>
<evidence type="ECO:0000259" key="3">
    <source>
        <dbReference type="PROSITE" id="PS51747"/>
    </source>
</evidence>
<name>A0A1G8R1V9_9BACI</name>
<reference evidence="5" key="1">
    <citation type="submission" date="2016-10" db="EMBL/GenBank/DDBJ databases">
        <authorList>
            <person name="Varghese N."/>
            <person name="Submissions S."/>
        </authorList>
    </citation>
    <scope>NUCLEOTIDE SEQUENCE [LARGE SCALE GENOMIC DNA]</scope>
    <source>
        <strain evidence="5">DSM 4771</strain>
    </source>
</reference>
<evidence type="ECO:0000313" key="4">
    <source>
        <dbReference type="EMBL" id="SDJ10969.1"/>
    </source>
</evidence>
<dbReference type="InterPro" id="IPR002125">
    <property type="entry name" value="CMP_dCMP_dom"/>
</dbReference>
<dbReference type="Pfam" id="PF00383">
    <property type="entry name" value="dCMP_cyt_deam_1"/>
    <property type="match status" value="1"/>
</dbReference>
<dbReference type="EMBL" id="FNEV01000002">
    <property type="protein sequence ID" value="SDJ10969.1"/>
    <property type="molecule type" value="Genomic_DNA"/>
</dbReference>
<dbReference type="AlphaFoldDB" id="A0A1G8R1V9"/>
<dbReference type="PANTHER" id="PTHR11079:SF161">
    <property type="entry name" value="CMP_DCMP-TYPE DEAMINASE DOMAIN-CONTAINING PROTEIN"/>
    <property type="match status" value="1"/>
</dbReference>
<evidence type="ECO:0000256" key="2">
    <source>
        <dbReference type="ARBA" id="ARBA00022833"/>
    </source>
</evidence>
<dbReference type="GO" id="GO:0006152">
    <property type="term" value="P:purine nucleoside catabolic process"/>
    <property type="evidence" value="ECO:0007669"/>
    <property type="project" value="TreeGrafter"/>
</dbReference>
<keyword evidence="2" id="KW-0862">Zinc</keyword>
<dbReference type="PANTHER" id="PTHR11079">
    <property type="entry name" value="CYTOSINE DEAMINASE FAMILY MEMBER"/>
    <property type="match status" value="1"/>
</dbReference>
<dbReference type="Gene3D" id="3.40.140.10">
    <property type="entry name" value="Cytidine Deaminase, domain 2"/>
    <property type="match status" value="1"/>
</dbReference>
<organism evidence="4 5">
    <name type="scientific">Salimicrobium halophilum</name>
    <dbReference type="NCBI Taxonomy" id="86666"/>
    <lineage>
        <taxon>Bacteria</taxon>
        <taxon>Bacillati</taxon>
        <taxon>Bacillota</taxon>
        <taxon>Bacilli</taxon>
        <taxon>Bacillales</taxon>
        <taxon>Bacillaceae</taxon>
        <taxon>Salimicrobium</taxon>
    </lineage>
</organism>
<dbReference type="STRING" id="86666.SAMN04490247_0770"/>
<gene>
    <name evidence="4" type="ORF">SAMN04490247_0770</name>
</gene>
<proteinExistence type="predicted"/>
<dbReference type="PROSITE" id="PS00903">
    <property type="entry name" value="CYT_DCMP_DEAMINASES_1"/>
    <property type="match status" value="1"/>
</dbReference>
<dbReference type="PROSITE" id="PS51747">
    <property type="entry name" value="CYT_DCMP_DEAMINASES_2"/>
    <property type="match status" value="1"/>
</dbReference>
<dbReference type="OrthoDB" id="9802676at2"/>
<dbReference type="InterPro" id="IPR016193">
    <property type="entry name" value="Cytidine_deaminase-like"/>
</dbReference>
<dbReference type="InterPro" id="IPR016192">
    <property type="entry name" value="APOBEC/CMP_deaminase_Zn-bd"/>
</dbReference>
<dbReference type="GO" id="GO:0008270">
    <property type="term" value="F:zinc ion binding"/>
    <property type="evidence" value="ECO:0007669"/>
    <property type="project" value="InterPro"/>
</dbReference>
<dbReference type="Proteomes" id="UP000199225">
    <property type="component" value="Unassembled WGS sequence"/>
</dbReference>
<dbReference type="CDD" id="cd01285">
    <property type="entry name" value="nucleoside_deaminase"/>
    <property type="match status" value="1"/>
</dbReference>
<dbReference type="SUPFAM" id="SSF53927">
    <property type="entry name" value="Cytidine deaminase-like"/>
    <property type="match status" value="1"/>
</dbReference>
<accession>A0A1G8R1V9</accession>